<proteinExistence type="inferred from homology"/>
<dbReference type="GO" id="GO:0043190">
    <property type="term" value="C:ATP-binding cassette (ABC) transporter complex"/>
    <property type="evidence" value="ECO:0007669"/>
    <property type="project" value="InterPro"/>
</dbReference>
<evidence type="ECO:0000259" key="7">
    <source>
        <dbReference type="PROSITE" id="PS51012"/>
    </source>
</evidence>
<dbReference type="RefSeq" id="WP_068898774.1">
    <property type="nucleotide sequence ID" value="NZ_BDCX01000009.1"/>
</dbReference>
<dbReference type="Pfam" id="PF01061">
    <property type="entry name" value="ABC2_membrane"/>
    <property type="match status" value="1"/>
</dbReference>
<evidence type="ECO:0000256" key="5">
    <source>
        <dbReference type="ARBA" id="ARBA00023251"/>
    </source>
</evidence>
<evidence type="ECO:0000256" key="3">
    <source>
        <dbReference type="ARBA" id="ARBA00022989"/>
    </source>
</evidence>
<comment type="subcellular location">
    <subcellularLocation>
        <location evidence="6">Cell membrane</location>
        <topology evidence="6">Multi-pass membrane protein</topology>
    </subcellularLocation>
    <subcellularLocation>
        <location evidence="1">Membrane</location>
        <topology evidence="1">Multi-pass membrane protein</topology>
    </subcellularLocation>
</comment>
<reference evidence="8 9" key="1">
    <citation type="journal article" date="2016" name="Genome Announc.">
        <title>Draft Genome Sequence of Planomonospora sphaerica JCM9374, a Rare Actinomycete.</title>
        <authorList>
            <person name="Dohra H."/>
            <person name="Suzuki T."/>
            <person name="Inoue Y."/>
            <person name="Kodani S."/>
        </authorList>
    </citation>
    <scope>NUCLEOTIDE SEQUENCE [LARGE SCALE GENOMIC DNA]</scope>
    <source>
        <strain evidence="8 9">JCM 9374</strain>
    </source>
</reference>
<feature type="transmembrane region" description="Helical" evidence="6">
    <location>
        <begin position="105"/>
        <end position="130"/>
    </location>
</feature>
<reference evidence="9" key="2">
    <citation type="submission" date="2016-04" db="EMBL/GenBank/DDBJ databases">
        <title>Planomonospora sphaerica JCM9374 whole genome shotgun sequence.</title>
        <authorList>
            <person name="Suzuki T."/>
            <person name="Dohra H."/>
            <person name="Kodani S."/>
        </authorList>
    </citation>
    <scope>NUCLEOTIDE SEQUENCE [LARGE SCALE GENOMIC DNA]</scope>
    <source>
        <strain evidence="9">JCM 9374</strain>
    </source>
</reference>
<evidence type="ECO:0000256" key="1">
    <source>
        <dbReference type="ARBA" id="ARBA00004141"/>
    </source>
</evidence>
<sequence>MNGRALRIGIKRGWAEHMQLLRNRRELTTTLVGTAGIFALLLLWIGDEQVKGTGVSSGMFMTSGFLAFTVFSNALMTLPMALAADREEGTLLRLRTVPGGISAYLVGRAVTLLCQIAVQSALILATGVVVGDAPLPHDWPTLLWVLLLGTVAVVPLGAAIGCLLPGPKAAGAVLGLPMMGLMVTSGVMLPVTYMPEAVQWIAQAFPLYWQGLGLRAAFLPDAMLAAEIGGSWRLPYVAAVLAAWAVAGMLLAPVLVRRVTRRESGSRLAERQLAAQSS</sequence>
<evidence type="ECO:0000256" key="2">
    <source>
        <dbReference type="ARBA" id="ARBA00022692"/>
    </source>
</evidence>
<dbReference type="PROSITE" id="PS51012">
    <property type="entry name" value="ABC_TM2"/>
    <property type="match status" value="1"/>
</dbReference>
<evidence type="ECO:0000256" key="6">
    <source>
        <dbReference type="RuleBase" id="RU361157"/>
    </source>
</evidence>
<keyword evidence="6" id="KW-1003">Cell membrane</keyword>
<feature type="domain" description="ABC transmembrane type-2" evidence="7">
    <location>
        <begin position="25"/>
        <end position="259"/>
    </location>
</feature>
<dbReference type="InterPro" id="IPR051784">
    <property type="entry name" value="Nod_factor_ABC_transporter"/>
</dbReference>
<dbReference type="InterPro" id="IPR047817">
    <property type="entry name" value="ABC2_TM_bact-type"/>
</dbReference>
<name>A0A171DGD9_9ACTN</name>
<organism evidence="8 9">
    <name type="scientific">Planomonospora sphaerica</name>
    <dbReference type="NCBI Taxonomy" id="161355"/>
    <lineage>
        <taxon>Bacteria</taxon>
        <taxon>Bacillati</taxon>
        <taxon>Actinomycetota</taxon>
        <taxon>Actinomycetes</taxon>
        <taxon>Streptosporangiales</taxon>
        <taxon>Streptosporangiaceae</taxon>
        <taxon>Planomonospora</taxon>
    </lineage>
</organism>
<keyword evidence="6" id="KW-0813">Transport</keyword>
<keyword evidence="5" id="KW-0046">Antibiotic resistance</keyword>
<dbReference type="GO" id="GO:0046677">
    <property type="term" value="P:response to antibiotic"/>
    <property type="evidence" value="ECO:0007669"/>
    <property type="project" value="UniProtKB-KW"/>
</dbReference>
<dbReference type="EMBL" id="BDCX01000009">
    <property type="protein sequence ID" value="GAT68339.1"/>
    <property type="molecule type" value="Genomic_DNA"/>
</dbReference>
<dbReference type="OrthoDB" id="9786643at2"/>
<comment type="caution">
    <text evidence="8">The sequence shown here is derived from an EMBL/GenBank/DDBJ whole genome shotgun (WGS) entry which is preliminary data.</text>
</comment>
<keyword evidence="4 6" id="KW-0472">Membrane</keyword>
<feature type="transmembrane region" description="Helical" evidence="6">
    <location>
        <begin position="171"/>
        <end position="193"/>
    </location>
</feature>
<keyword evidence="9" id="KW-1185">Reference proteome</keyword>
<feature type="transmembrane region" description="Helical" evidence="6">
    <location>
        <begin position="65"/>
        <end position="84"/>
    </location>
</feature>
<accession>A0A171DGD9</accession>
<feature type="transmembrane region" description="Helical" evidence="6">
    <location>
        <begin position="236"/>
        <end position="256"/>
    </location>
</feature>
<protein>
    <recommendedName>
        <fullName evidence="6">Transport permease protein</fullName>
    </recommendedName>
</protein>
<dbReference type="GO" id="GO:0140359">
    <property type="term" value="F:ABC-type transporter activity"/>
    <property type="evidence" value="ECO:0007669"/>
    <property type="project" value="InterPro"/>
</dbReference>
<dbReference type="Proteomes" id="UP000077701">
    <property type="component" value="Unassembled WGS sequence"/>
</dbReference>
<dbReference type="AlphaFoldDB" id="A0A171DGD9"/>
<keyword evidence="2 6" id="KW-0812">Transmembrane</keyword>
<dbReference type="PANTHER" id="PTHR43229">
    <property type="entry name" value="NODULATION PROTEIN J"/>
    <property type="match status" value="1"/>
</dbReference>
<feature type="transmembrane region" description="Helical" evidence="6">
    <location>
        <begin position="142"/>
        <end position="164"/>
    </location>
</feature>
<evidence type="ECO:0000313" key="8">
    <source>
        <dbReference type="EMBL" id="GAT68339.1"/>
    </source>
</evidence>
<dbReference type="STRING" id="161355.PS9374_04001"/>
<comment type="similarity">
    <text evidence="6">Belongs to the ABC-2 integral membrane protein family.</text>
</comment>
<feature type="transmembrane region" description="Helical" evidence="6">
    <location>
        <begin position="27"/>
        <end position="45"/>
    </location>
</feature>
<dbReference type="InterPro" id="IPR000412">
    <property type="entry name" value="ABC_2_transport"/>
</dbReference>
<dbReference type="InterPro" id="IPR013525">
    <property type="entry name" value="ABC2_TM"/>
</dbReference>
<dbReference type="PANTHER" id="PTHR43229:SF2">
    <property type="entry name" value="NODULATION PROTEIN J"/>
    <property type="match status" value="1"/>
</dbReference>
<evidence type="ECO:0000313" key="9">
    <source>
        <dbReference type="Proteomes" id="UP000077701"/>
    </source>
</evidence>
<keyword evidence="3 6" id="KW-1133">Transmembrane helix</keyword>
<gene>
    <name evidence="8" type="ORF">PS9374_04001</name>
</gene>
<dbReference type="PIRSF" id="PIRSF006648">
    <property type="entry name" value="DrrB"/>
    <property type="match status" value="1"/>
</dbReference>
<evidence type="ECO:0000256" key="4">
    <source>
        <dbReference type="ARBA" id="ARBA00023136"/>
    </source>
</evidence>